<gene>
    <name evidence="2" type="ORF">OJF2_31290</name>
</gene>
<dbReference type="Proteomes" id="UP000324233">
    <property type="component" value="Chromosome"/>
</dbReference>
<name>A0A5B9W227_9BACT</name>
<accession>A0A5B9W227</accession>
<feature type="region of interest" description="Disordered" evidence="1">
    <location>
        <begin position="190"/>
        <end position="241"/>
    </location>
</feature>
<sequence length="241" mass="26082">MRTFAVLAWLMVPVLAGAYHYGPGQEKLRLDDAGLALAAADQLAAAGQWSKASAAYEKALAMLPAGRLDEARRIKLQRAKVQMLDRQLPEAHAALEELADQVESDPSVDAKLREDVESAFASSQYYMTWLMRLEGLPEADWEPEIEGARQTYRLLAEQAEARGDGKAARQHREDLEGAIRLARMEPGELQARSIPKQCSGCKCNGACKNPGKSKGKNPGKGEEKKDARKAGAGPPPDGSGS</sequence>
<reference evidence="2 3" key="1">
    <citation type="submission" date="2019-08" db="EMBL/GenBank/DDBJ databases">
        <title>Deep-cultivation of Planctomycetes and their phenomic and genomic characterization uncovers novel biology.</title>
        <authorList>
            <person name="Wiegand S."/>
            <person name="Jogler M."/>
            <person name="Boedeker C."/>
            <person name="Pinto D."/>
            <person name="Vollmers J."/>
            <person name="Rivas-Marin E."/>
            <person name="Kohn T."/>
            <person name="Peeters S.H."/>
            <person name="Heuer A."/>
            <person name="Rast P."/>
            <person name="Oberbeckmann S."/>
            <person name="Bunk B."/>
            <person name="Jeske O."/>
            <person name="Meyerdierks A."/>
            <person name="Storesund J.E."/>
            <person name="Kallscheuer N."/>
            <person name="Luecker S."/>
            <person name="Lage O.M."/>
            <person name="Pohl T."/>
            <person name="Merkel B.J."/>
            <person name="Hornburger P."/>
            <person name="Mueller R.-W."/>
            <person name="Bruemmer F."/>
            <person name="Labrenz M."/>
            <person name="Spormann A.M."/>
            <person name="Op den Camp H."/>
            <person name="Overmann J."/>
            <person name="Amann R."/>
            <person name="Jetten M.S.M."/>
            <person name="Mascher T."/>
            <person name="Medema M.H."/>
            <person name="Devos D.P."/>
            <person name="Kaster A.-K."/>
            <person name="Ovreas L."/>
            <person name="Rohde M."/>
            <person name="Galperin M.Y."/>
            <person name="Jogler C."/>
        </authorList>
    </citation>
    <scope>NUCLEOTIDE SEQUENCE [LARGE SCALE GENOMIC DNA]</scope>
    <source>
        <strain evidence="2 3">OJF2</strain>
    </source>
</reference>
<keyword evidence="3" id="KW-1185">Reference proteome</keyword>
<dbReference type="AlphaFoldDB" id="A0A5B9W227"/>
<dbReference type="OrthoDB" id="260328at2"/>
<protein>
    <recommendedName>
        <fullName evidence="4">Tetratricopeptide repeat protein</fullName>
    </recommendedName>
</protein>
<dbReference type="EMBL" id="CP042997">
    <property type="protein sequence ID" value="QEH34588.1"/>
    <property type="molecule type" value="Genomic_DNA"/>
</dbReference>
<feature type="compositionally biased region" description="Basic and acidic residues" evidence="1">
    <location>
        <begin position="219"/>
        <end position="229"/>
    </location>
</feature>
<proteinExistence type="predicted"/>
<dbReference type="KEGG" id="agv:OJF2_31290"/>
<dbReference type="RefSeq" id="WP_148594491.1">
    <property type="nucleotide sequence ID" value="NZ_CP042997.1"/>
</dbReference>
<evidence type="ECO:0000256" key="1">
    <source>
        <dbReference type="SAM" id="MobiDB-lite"/>
    </source>
</evidence>
<evidence type="ECO:0000313" key="3">
    <source>
        <dbReference type="Proteomes" id="UP000324233"/>
    </source>
</evidence>
<evidence type="ECO:0000313" key="2">
    <source>
        <dbReference type="EMBL" id="QEH34588.1"/>
    </source>
</evidence>
<evidence type="ECO:0008006" key="4">
    <source>
        <dbReference type="Google" id="ProtNLM"/>
    </source>
</evidence>
<organism evidence="2 3">
    <name type="scientific">Aquisphaera giovannonii</name>
    <dbReference type="NCBI Taxonomy" id="406548"/>
    <lineage>
        <taxon>Bacteria</taxon>
        <taxon>Pseudomonadati</taxon>
        <taxon>Planctomycetota</taxon>
        <taxon>Planctomycetia</taxon>
        <taxon>Isosphaerales</taxon>
        <taxon>Isosphaeraceae</taxon>
        <taxon>Aquisphaera</taxon>
    </lineage>
</organism>